<keyword evidence="2 4" id="KW-0238">DNA-binding</keyword>
<evidence type="ECO:0000313" key="7">
    <source>
        <dbReference type="Proteomes" id="UP000708298"/>
    </source>
</evidence>
<comment type="caution">
    <text evidence="6">The sequence shown here is derived from an EMBL/GenBank/DDBJ whole genome shotgun (WGS) entry which is preliminary data.</text>
</comment>
<keyword evidence="7" id="KW-1185">Reference proteome</keyword>
<feature type="domain" description="HTH tetR-type" evidence="5">
    <location>
        <begin position="5"/>
        <end position="65"/>
    </location>
</feature>
<dbReference type="PROSITE" id="PS50977">
    <property type="entry name" value="HTH_TETR_2"/>
    <property type="match status" value="1"/>
</dbReference>
<accession>A0A964DZY8</accession>
<dbReference type="Pfam" id="PF00440">
    <property type="entry name" value="TetR_N"/>
    <property type="match status" value="1"/>
</dbReference>
<dbReference type="PRINTS" id="PR00455">
    <property type="entry name" value="HTHTETR"/>
</dbReference>
<proteinExistence type="predicted"/>
<reference evidence="6" key="1">
    <citation type="journal article" date="2021" name="Microorganisms">
        <title>Acidisoma silvae sp. nov. and Acidisomacellulosilytica sp. nov., Two Acidophilic Bacteria Isolated from Decaying Wood, Hydrolyzing Cellulose and Producing Poly-3-hydroxybutyrate.</title>
        <authorList>
            <person name="Mieszkin S."/>
            <person name="Pouder E."/>
            <person name="Uroz S."/>
            <person name="Simon-Colin C."/>
            <person name="Alain K."/>
        </authorList>
    </citation>
    <scope>NUCLEOTIDE SEQUENCE</scope>
    <source>
        <strain evidence="6">HW T2.11</strain>
    </source>
</reference>
<dbReference type="GO" id="GO:0000976">
    <property type="term" value="F:transcription cis-regulatory region binding"/>
    <property type="evidence" value="ECO:0007669"/>
    <property type="project" value="TreeGrafter"/>
</dbReference>
<evidence type="ECO:0000256" key="3">
    <source>
        <dbReference type="ARBA" id="ARBA00023163"/>
    </source>
</evidence>
<sequence length="204" mass="23494">MAPKAETHRLILEKAKELFSRFGPRRTSVADIARELHMSPANVYKFFQTKDALIEAVGEHFMRELHLELLPLIRAEEKPAWTRLEDVIRAVNRHFIDMIEANVTRHGAQFFQNLIEFEIMKREQRWMFIGEFLQCTLRLELANLLREGVEKDGLHVDDASMTAATLLDCLASSIKPVMLIGITAEAAEERLERQLRLLARTVAS</sequence>
<dbReference type="PANTHER" id="PTHR30055:SF234">
    <property type="entry name" value="HTH-TYPE TRANSCRIPTIONAL REGULATOR BETI"/>
    <property type="match status" value="1"/>
</dbReference>
<dbReference type="GO" id="GO:0003700">
    <property type="term" value="F:DNA-binding transcription factor activity"/>
    <property type="evidence" value="ECO:0007669"/>
    <property type="project" value="TreeGrafter"/>
</dbReference>
<evidence type="ECO:0000256" key="4">
    <source>
        <dbReference type="PROSITE-ProRule" id="PRU00335"/>
    </source>
</evidence>
<organism evidence="6 7">
    <name type="scientific">Acidisoma silvae</name>
    <dbReference type="NCBI Taxonomy" id="2802396"/>
    <lineage>
        <taxon>Bacteria</taxon>
        <taxon>Pseudomonadati</taxon>
        <taxon>Pseudomonadota</taxon>
        <taxon>Alphaproteobacteria</taxon>
        <taxon>Acetobacterales</taxon>
        <taxon>Acidocellaceae</taxon>
        <taxon>Acidisoma</taxon>
    </lineage>
</organism>
<dbReference type="RefSeq" id="WP_227321812.1">
    <property type="nucleotide sequence ID" value="NZ_JAESVB010000005.1"/>
</dbReference>
<reference evidence="6" key="2">
    <citation type="submission" date="2021-01" db="EMBL/GenBank/DDBJ databases">
        <authorList>
            <person name="Mieszkin S."/>
            <person name="Pouder E."/>
            <person name="Alain K."/>
        </authorList>
    </citation>
    <scope>NUCLEOTIDE SEQUENCE</scope>
    <source>
        <strain evidence="6">HW T2.11</strain>
    </source>
</reference>
<keyword evidence="1" id="KW-0805">Transcription regulation</keyword>
<dbReference type="AlphaFoldDB" id="A0A964DZY8"/>
<evidence type="ECO:0000259" key="5">
    <source>
        <dbReference type="PROSITE" id="PS50977"/>
    </source>
</evidence>
<gene>
    <name evidence="6" type="ORF">ASILVAE211_13255</name>
</gene>
<feature type="DNA-binding region" description="H-T-H motif" evidence="4">
    <location>
        <begin position="28"/>
        <end position="47"/>
    </location>
</feature>
<dbReference type="Proteomes" id="UP000708298">
    <property type="component" value="Unassembled WGS sequence"/>
</dbReference>
<protein>
    <submittedName>
        <fullName evidence="6">TetR/AcrR family transcriptional regulator</fullName>
    </submittedName>
</protein>
<name>A0A964DZY8_9PROT</name>
<dbReference type="Gene3D" id="1.10.357.10">
    <property type="entry name" value="Tetracycline Repressor, domain 2"/>
    <property type="match status" value="1"/>
</dbReference>
<dbReference type="EMBL" id="JAESVB010000005">
    <property type="protein sequence ID" value="MCB8876153.1"/>
    <property type="molecule type" value="Genomic_DNA"/>
</dbReference>
<dbReference type="InterPro" id="IPR001647">
    <property type="entry name" value="HTH_TetR"/>
</dbReference>
<dbReference type="InterPro" id="IPR050109">
    <property type="entry name" value="HTH-type_TetR-like_transc_reg"/>
</dbReference>
<keyword evidence="3" id="KW-0804">Transcription</keyword>
<dbReference type="SUPFAM" id="SSF46689">
    <property type="entry name" value="Homeodomain-like"/>
    <property type="match status" value="1"/>
</dbReference>
<evidence type="ECO:0000256" key="1">
    <source>
        <dbReference type="ARBA" id="ARBA00023015"/>
    </source>
</evidence>
<evidence type="ECO:0000256" key="2">
    <source>
        <dbReference type="ARBA" id="ARBA00023125"/>
    </source>
</evidence>
<dbReference type="InterPro" id="IPR009057">
    <property type="entry name" value="Homeodomain-like_sf"/>
</dbReference>
<dbReference type="PANTHER" id="PTHR30055">
    <property type="entry name" value="HTH-TYPE TRANSCRIPTIONAL REGULATOR RUTR"/>
    <property type="match status" value="1"/>
</dbReference>
<evidence type="ECO:0000313" key="6">
    <source>
        <dbReference type="EMBL" id="MCB8876153.1"/>
    </source>
</evidence>